<dbReference type="AlphaFoldDB" id="A0A4P9XYW7"/>
<dbReference type="Gene3D" id="2.60.40.420">
    <property type="entry name" value="Cupredoxins - blue copper proteins"/>
    <property type="match status" value="1"/>
</dbReference>
<evidence type="ECO:0000313" key="4">
    <source>
        <dbReference type="Proteomes" id="UP000267251"/>
    </source>
</evidence>
<keyword evidence="1" id="KW-0479">Metal-binding</keyword>
<reference evidence="4" key="1">
    <citation type="journal article" date="2018" name="Nat. Microbiol.">
        <title>Leveraging single-cell genomics to expand the fungal tree of life.</title>
        <authorList>
            <person name="Ahrendt S.R."/>
            <person name="Quandt C.A."/>
            <person name="Ciobanu D."/>
            <person name="Clum A."/>
            <person name="Salamov A."/>
            <person name="Andreopoulos B."/>
            <person name="Cheng J.F."/>
            <person name="Woyke T."/>
            <person name="Pelin A."/>
            <person name="Henrissat B."/>
            <person name="Reynolds N.K."/>
            <person name="Benny G.L."/>
            <person name="Smith M.E."/>
            <person name="James T.Y."/>
            <person name="Grigoriev I.V."/>
        </authorList>
    </citation>
    <scope>NUCLEOTIDE SEQUENCE [LARGE SCALE GENOMIC DNA]</scope>
</reference>
<dbReference type="InterPro" id="IPR033138">
    <property type="entry name" value="Cu_oxidase_CS"/>
</dbReference>
<sequence length="58" mass="6622">LTRFRADNPGVWVFHCHLEWHLQMGLVANFIEQPQVVSSFVLPMAVDDLCDGPQVPIF</sequence>
<feature type="non-terminal residue" evidence="3">
    <location>
        <position position="1"/>
    </location>
</feature>
<evidence type="ECO:0000313" key="3">
    <source>
        <dbReference type="EMBL" id="RKP11643.1"/>
    </source>
</evidence>
<accession>A0A4P9XYW7</accession>
<keyword evidence="4" id="KW-1185">Reference proteome</keyword>
<dbReference type="InterPro" id="IPR002355">
    <property type="entry name" value="Cu_oxidase_Cu_BS"/>
</dbReference>
<dbReference type="PROSITE" id="PS00080">
    <property type="entry name" value="MULTICOPPER_OXIDASE2"/>
    <property type="match status" value="1"/>
</dbReference>
<dbReference type="GO" id="GO:0016491">
    <property type="term" value="F:oxidoreductase activity"/>
    <property type="evidence" value="ECO:0007669"/>
    <property type="project" value="InterPro"/>
</dbReference>
<proteinExistence type="predicted"/>
<organism evidence="3 4">
    <name type="scientific">Piptocephalis cylindrospora</name>
    <dbReference type="NCBI Taxonomy" id="1907219"/>
    <lineage>
        <taxon>Eukaryota</taxon>
        <taxon>Fungi</taxon>
        <taxon>Fungi incertae sedis</taxon>
        <taxon>Zoopagomycota</taxon>
        <taxon>Zoopagomycotina</taxon>
        <taxon>Zoopagomycetes</taxon>
        <taxon>Zoopagales</taxon>
        <taxon>Piptocephalidaceae</taxon>
        <taxon>Piptocephalis</taxon>
    </lineage>
</organism>
<protein>
    <recommendedName>
        <fullName evidence="2">Plastocyanin-like domain-containing protein</fullName>
    </recommendedName>
</protein>
<dbReference type="Proteomes" id="UP000267251">
    <property type="component" value="Unassembled WGS sequence"/>
</dbReference>
<dbReference type="InterPro" id="IPR011706">
    <property type="entry name" value="Cu-oxidase_C"/>
</dbReference>
<dbReference type="Pfam" id="PF07731">
    <property type="entry name" value="Cu-oxidase_2"/>
    <property type="match status" value="1"/>
</dbReference>
<feature type="domain" description="Plastocyanin-like" evidence="2">
    <location>
        <begin position="3"/>
        <end position="35"/>
    </location>
</feature>
<name>A0A4P9XYW7_9FUNG</name>
<gene>
    <name evidence="3" type="ORF">BJ684DRAFT_12654</name>
</gene>
<dbReference type="PROSITE" id="PS00079">
    <property type="entry name" value="MULTICOPPER_OXIDASE1"/>
    <property type="match status" value="1"/>
</dbReference>
<dbReference type="InterPro" id="IPR008972">
    <property type="entry name" value="Cupredoxin"/>
</dbReference>
<evidence type="ECO:0000259" key="2">
    <source>
        <dbReference type="Pfam" id="PF07731"/>
    </source>
</evidence>
<dbReference type="GO" id="GO:0005507">
    <property type="term" value="F:copper ion binding"/>
    <property type="evidence" value="ECO:0007669"/>
    <property type="project" value="InterPro"/>
</dbReference>
<dbReference type="EMBL" id="KZ988750">
    <property type="protein sequence ID" value="RKP11643.1"/>
    <property type="molecule type" value="Genomic_DNA"/>
</dbReference>
<dbReference type="OrthoDB" id="2121828at2759"/>
<evidence type="ECO:0000256" key="1">
    <source>
        <dbReference type="ARBA" id="ARBA00022723"/>
    </source>
</evidence>
<dbReference type="SUPFAM" id="SSF49503">
    <property type="entry name" value="Cupredoxins"/>
    <property type="match status" value="1"/>
</dbReference>